<feature type="non-terminal residue" evidence="7">
    <location>
        <position position="1"/>
    </location>
</feature>
<dbReference type="InterPro" id="IPR047130">
    <property type="entry name" value="7TM_GPCR_Srsx_nematod"/>
</dbReference>
<dbReference type="GO" id="GO:0004930">
    <property type="term" value="F:G protein-coupled receptor activity"/>
    <property type="evidence" value="ECO:0007669"/>
    <property type="project" value="InterPro"/>
</dbReference>
<dbReference type="EMBL" id="BTRK01000002">
    <property type="protein sequence ID" value="GMR39588.1"/>
    <property type="molecule type" value="Genomic_DNA"/>
</dbReference>
<dbReference type="PANTHER" id="PTHR23360:SF5">
    <property type="entry name" value="G-PROTEIN COUPLED RECEPTORS FAMILY 1 PROFILE DOMAIN-CONTAINING PROTEIN"/>
    <property type="match status" value="1"/>
</dbReference>
<reference evidence="8" key="1">
    <citation type="submission" date="2022-10" db="EMBL/GenBank/DDBJ databases">
        <title>Genome assembly of Pristionchus species.</title>
        <authorList>
            <person name="Yoshida K."/>
            <person name="Sommer R.J."/>
        </authorList>
    </citation>
    <scope>NUCLEOTIDE SEQUENCE [LARGE SCALE GENOMIC DNA]</scope>
    <source>
        <strain evidence="8">RS5460</strain>
    </source>
</reference>
<evidence type="ECO:0000256" key="2">
    <source>
        <dbReference type="ARBA" id="ARBA00022692"/>
    </source>
</evidence>
<comment type="caution">
    <text evidence="7">The sequence shown here is derived from an EMBL/GenBank/DDBJ whole genome shotgun (WGS) entry which is preliminary data.</text>
</comment>
<dbReference type="InterPro" id="IPR000276">
    <property type="entry name" value="GPCR_Rhodpsn"/>
</dbReference>
<keyword evidence="3 5" id="KW-1133">Transmembrane helix</keyword>
<evidence type="ECO:0000256" key="1">
    <source>
        <dbReference type="ARBA" id="ARBA00004370"/>
    </source>
</evidence>
<feature type="transmembrane region" description="Helical" evidence="5">
    <location>
        <begin position="87"/>
        <end position="111"/>
    </location>
</feature>
<evidence type="ECO:0000256" key="3">
    <source>
        <dbReference type="ARBA" id="ARBA00022989"/>
    </source>
</evidence>
<gene>
    <name evidence="7" type="ORF">PMAYCL1PPCAC_09783</name>
</gene>
<dbReference type="AlphaFoldDB" id="A0AAN5C6T2"/>
<dbReference type="Gene3D" id="1.20.1070.10">
    <property type="entry name" value="Rhodopsin 7-helix transmembrane proteins"/>
    <property type="match status" value="1"/>
</dbReference>
<dbReference type="SUPFAM" id="SSF81321">
    <property type="entry name" value="Family A G protein-coupled receptor-like"/>
    <property type="match status" value="1"/>
</dbReference>
<dbReference type="PROSITE" id="PS50262">
    <property type="entry name" value="G_PROTEIN_RECEP_F1_2"/>
    <property type="match status" value="1"/>
</dbReference>
<name>A0AAN5C6T2_9BILA</name>
<evidence type="ECO:0000256" key="5">
    <source>
        <dbReference type="SAM" id="Phobius"/>
    </source>
</evidence>
<dbReference type="SMART" id="SM01381">
    <property type="entry name" value="7TM_GPCR_Srsx"/>
    <property type="match status" value="1"/>
</dbReference>
<evidence type="ECO:0000313" key="8">
    <source>
        <dbReference type="Proteomes" id="UP001328107"/>
    </source>
</evidence>
<dbReference type="InterPro" id="IPR017452">
    <property type="entry name" value="GPCR_Rhodpsn_7TM"/>
</dbReference>
<feature type="transmembrane region" description="Helical" evidence="5">
    <location>
        <begin position="6"/>
        <end position="28"/>
    </location>
</feature>
<proteinExistence type="predicted"/>
<evidence type="ECO:0000313" key="7">
    <source>
        <dbReference type="EMBL" id="GMR39588.1"/>
    </source>
</evidence>
<sequence length="134" mass="14902">QWMAAKTTYALEALISTFGIITNSMLLLATHRSTGLNSKCNFLIGACALFDVVHMFGQYPPLSIMIGDGYIDSFACIALEFIPEIGLHAGCFCVLSIGVDRLMSISLVVFYRNMNQRLYLTVKPSLFFIQTINF</sequence>
<dbReference type="InterPro" id="IPR019424">
    <property type="entry name" value="7TM_GPCR_Srsx"/>
</dbReference>
<dbReference type="PANTHER" id="PTHR23360">
    <property type="entry name" value="G-PROTEIN COUPLED RECEPTORS FAMILY 1 PROFILE DOMAIN-CONTAINING PROTEIN-RELATED"/>
    <property type="match status" value="1"/>
</dbReference>
<feature type="domain" description="G-protein coupled receptors family 1 profile" evidence="6">
    <location>
        <begin position="22"/>
        <end position="134"/>
    </location>
</feature>
<accession>A0AAN5C6T2</accession>
<evidence type="ECO:0000256" key="4">
    <source>
        <dbReference type="ARBA" id="ARBA00023136"/>
    </source>
</evidence>
<feature type="transmembrane region" description="Helical" evidence="5">
    <location>
        <begin position="40"/>
        <end position="57"/>
    </location>
</feature>
<dbReference type="Proteomes" id="UP001328107">
    <property type="component" value="Unassembled WGS sequence"/>
</dbReference>
<keyword evidence="8" id="KW-1185">Reference proteome</keyword>
<comment type="subcellular location">
    <subcellularLocation>
        <location evidence="1">Membrane</location>
    </subcellularLocation>
</comment>
<dbReference type="GO" id="GO:0016020">
    <property type="term" value="C:membrane"/>
    <property type="evidence" value="ECO:0007669"/>
    <property type="project" value="UniProtKB-SubCell"/>
</dbReference>
<protein>
    <recommendedName>
        <fullName evidence="6">G-protein coupled receptors family 1 profile domain-containing protein</fullName>
    </recommendedName>
</protein>
<evidence type="ECO:0000259" key="6">
    <source>
        <dbReference type="PROSITE" id="PS50262"/>
    </source>
</evidence>
<dbReference type="Pfam" id="PF10320">
    <property type="entry name" value="7TM_GPCR_Srsx"/>
    <property type="match status" value="1"/>
</dbReference>
<keyword evidence="2 5" id="KW-0812">Transmembrane</keyword>
<organism evidence="7 8">
    <name type="scientific">Pristionchus mayeri</name>
    <dbReference type="NCBI Taxonomy" id="1317129"/>
    <lineage>
        <taxon>Eukaryota</taxon>
        <taxon>Metazoa</taxon>
        <taxon>Ecdysozoa</taxon>
        <taxon>Nematoda</taxon>
        <taxon>Chromadorea</taxon>
        <taxon>Rhabditida</taxon>
        <taxon>Rhabditina</taxon>
        <taxon>Diplogasteromorpha</taxon>
        <taxon>Diplogasteroidea</taxon>
        <taxon>Neodiplogasteridae</taxon>
        <taxon>Pristionchus</taxon>
    </lineage>
</organism>
<keyword evidence="4 5" id="KW-0472">Membrane</keyword>